<dbReference type="SMART" id="SM00448">
    <property type="entry name" value="REC"/>
    <property type="match status" value="1"/>
</dbReference>
<feature type="domain" description="HTH luxR-type" evidence="6">
    <location>
        <begin position="146"/>
        <end position="211"/>
    </location>
</feature>
<dbReference type="PANTHER" id="PTHR43214">
    <property type="entry name" value="TWO-COMPONENT RESPONSE REGULATOR"/>
    <property type="match status" value="1"/>
</dbReference>
<dbReference type="InterPro" id="IPR001789">
    <property type="entry name" value="Sig_transdc_resp-reg_receiver"/>
</dbReference>
<evidence type="ECO:0000313" key="9">
    <source>
        <dbReference type="Proteomes" id="UP000517916"/>
    </source>
</evidence>
<protein>
    <submittedName>
        <fullName evidence="8">DNA-binding NarL/FixJ family response regulator</fullName>
    </submittedName>
</protein>
<dbReference type="PROSITE" id="PS50043">
    <property type="entry name" value="HTH_LUXR_2"/>
    <property type="match status" value="1"/>
</dbReference>
<reference evidence="8 9" key="1">
    <citation type="submission" date="2020-08" db="EMBL/GenBank/DDBJ databases">
        <title>Genomic Encyclopedia of Archaeal and Bacterial Type Strains, Phase II (KMG-II): from individual species to whole genera.</title>
        <authorList>
            <person name="Goeker M."/>
        </authorList>
    </citation>
    <scope>NUCLEOTIDE SEQUENCE [LARGE SCALE GENOMIC DNA]</scope>
    <source>
        <strain evidence="8 9">DSM 43850</strain>
    </source>
</reference>
<dbReference type="InterPro" id="IPR011006">
    <property type="entry name" value="CheY-like_superfamily"/>
</dbReference>
<proteinExistence type="predicted"/>
<evidence type="ECO:0000256" key="1">
    <source>
        <dbReference type="ARBA" id="ARBA00022553"/>
    </source>
</evidence>
<evidence type="ECO:0000256" key="3">
    <source>
        <dbReference type="ARBA" id="ARBA00023125"/>
    </source>
</evidence>
<dbReference type="PRINTS" id="PR00038">
    <property type="entry name" value="HTHLUXR"/>
</dbReference>
<keyword evidence="3 8" id="KW-0238">DNA-binding</keyword>
<dbReference type="InterPro" id="IPR000792">
    <property type="entry name" value="Tscrpt_reg_LuxR_C"/>
</dbReference>
<organism evidence="8 9">
    <name type="scientific">Kutzneria viridogrisea</name>
    <dbReference type="NCBI Taxonomy" id="47990"/>
    <lineage>
        <taxon>Bacteria</taxon>
        <taxon>Bacillati</taxon>
        <taxon>Actinomycetota</taxon>
        <taxon>Actinomycetes</taxon>
        <taxon>Pseudonocardiales</taxon>
        <taxon>Pseudonocardiaceae</taxon>
        <taxon>Kutzneria</taxon>
    </lineage>
</organism>
<dbReference type="RefSeq" id="WP_035970362.1">
    <property type="nucleotide sequence ID" value="NZ_BAAABQ010000084.1"/>
</dbReference>
<keyword evidence="2" id="KW-0805">Transcription regulation</keyword>
<dbReference type="SMART" id="SM00421">
    <property type="entry name" value="HTH_LUXR"/>
    <property type="match status" value="1"/>
</dbReference>
<dbReference type="PANTHER" id="PTHR43214:SF24">
    <property type="entry name" value="TRANSCRIPTIONAL REGULATORY PROTEIN NARL-RELATED"/>
    <property type="match status" value="1"/>
</dbReference>
<dbReference type="SUPFAM" id="SSF52172">
    <property type="entry name" value="CheY-like"/>
    <property type="match status" value="1"/>
</dbReference>
<dbReference type="Gene3D" id="3.40.50.2300">
    <property type="match status" value="1"/>
</dbReference>
<dbReference type="EMBL" id="JACJID010000002">
    <property type="protein sequence ID" value="MBA8925505.1"/>
    <property type="molecule type" value="Genomic_DNA"/>
</dbReference>
<evidence type="ECO:0000256" key="2">
    <source>
        <dbReference type="ARBA" id="ARBA00023015"/>
    </source>
</evidence>
<feature type="domain" description="Response regulatory" evidence="7">
    <location>
        <begin position="5"/>
        <end position="121"/>
    </location>
</feature>
<dbReference type="InterPro" id="IPR058245">
    <property type="entry name" value="NreC/VraR/RcsB-like_REC"/>
</dbReference>
<feature type="modified residue" description="4-aspartylphosphate" evidence="5">
    <location>
        <position position="56"/>
    </location>
</feature>
<keyword evidence="1 5" id="KW-0597">Phosphoprotein</keyword>
<gene>
    <name evidence="8" type="ORF">BC739_002704</name>
</gene>
<sequence length="216" mass="23120">MDKLRVLVVDDHPLFRYGLSSVLAKDSEIEVVGEEATGGTAVSAAARLRPDVVVMDLHLPDINGVEATRRIVGEDPSVRVLMLTMFDDNDSVFAAMRAGARGYLLKGSGPEELVRAVQSVGRGEAIFGQDIAAKMITFFAAGPQRPATAFPELTTRELEILNLIARGESNSGIAAALVISPKTVRNHVSNIFSKLQVADRSQAIVRAREAGLGDQP</sequence>
<evidence type="ECO:0000259" key="6">
    <source>
        <dbReference type="PROSITE" id="PS50043"/>
    </source>
</evidence>
<dbReference type="GO" id="GO:0003677">
    <property type="term" value="F:DNA binding"/>
    <property type="evidence" value="ECO:0007669"/>
    <property type="project" value="UniProtKB-KW"/>
</dbReference>
<dbReference type="SUPFAM" id="SSF46894">
    <property type="entry name" value="C-terminal effector domain of the bipartite response regulators"/>
    <property type="match status" value="1"/>
</dbReference>
<evidence type="ECO:0000259" key="7">
    <source>
        <dbReference type="PROSITE" id="PS50110"/>
    </source>
</evidence>
<dbReference type="CDD" id="cd17535">
    <property type="entry name" value="REC_NarL-like"/>
    <property type="match status" value="1"/>
</dbReference>
<dbReference type="InterPro" id="IPR039420">
    <property type="entry name" value="WalR-like"/>
</dbReference>
<name>A0ABR6BF62_9PSEU</name>
<dbReference type="CDD" id="cd06170">
    <property type="entry name" value="LuxR_C_like"/>
    <property type="match status" value="1"/>
</dbReference>
<dbReference type="Pfam" id="PF00196">
    <property type="entry name" value="GerE"/>
    <property type="match status" value="1"/>
</dbReference>
<evidence type="ECO:0000256" key="4">
    <source>
        <dbReference type="ARBA" id="ARBA00023163"/>
    </source>
</evidence>
<keyword evidence="9" id="KW-1185">Reference proteome</keyword>
<dbReference type="InterPro" id="IPR016032">
    <property type="entry name" value="Sig_transdc_resp-reg_C-effctor"/>
</dbReference>
<comment type="caution">
    <text evidence="8">The sequence shown here is derived from an EMBL/GenBank/DDBJ whole genome shotgun (WGS) entry which is preliminary data.</text>
</comment>
<evidence type="ECO:0000256" key="5">
    <source>
        <dbReference type="PROSITE-ProRule" id="PRU00169"/>
    </source>
</evidence>
<dbReference type="Pfam" id="PF00072">
    <property type="entry name" value="Response_reg"/>
    <property type="match status" value="1"/>
</dbReference>
<evidence type="ECO:0000313" key="8">
    <source>
        <dbReference type="EMBL" id="MBA8925505.1"/>
    </source>
</evidence>
<keyword evidence="4" id="KW-0804">Transcription</keyword>
<accession>A0ABR6BF62</accession>
<dbReference type="Proteomes" id="UP000517916">
    <property type="component" value="Unassembled WGS sequence"/>
</dbReference>
<dbReference type="PROSITE" id="PS00622">
    <property type="entry name" value="HTH_LUXR_1"/>
    <property type="match status" value="1"/>
</dbReference>
<dbReference type="PROSITE" id="PS50110">
    <property type="entry name" value="RESPONSE_REGULATORY"/>
    <property type="match status" value="1"/>
</dbReference>